<organism evidence="2 3">
    <name type="scientific">Stylosanthes scabra</name>
    <dbReference type="NCBI Taxonomy" id="79078"/>
    <lineage>
        <taxon>Eukaryota</taxon>
        <taxon>Viridiplantae</taxon>
        <taxon>Streptophyta</taxon>
        <taxon>Embryophyta</taxon>
        <taxon>Tracheophyta</taxon>
        <taxon>Spermatophyta</taxon>
        <taxon>Magnoliopsida</taxon>
        <taxon>eudicotyledons</taxon>
        <taxon>Gunneridae</taxon>
        <taxon>Pentapetalae</taxon>
        <taxon>rosids</taxon>
        <taxon>fabids</taxon>
        <taxon>Fabales</taxon>
        <taxon>Fabaceae</taxon>
        <taxon>Papilionoideae</taxon>
        <taxon>50 kb inversion clade</taxon>
        <taxon>dalbergioids sensu lato</taxon>
        <taxon>Dalbergieae</taxon>
        <taxon>Pterocarpus clade</taxon>
        <taxon>Stylosanthes</taxon>
    </lineage>
</organism>
<feature type="compositionally biased region" description="Low complexity" evidence="1">
    <location>
        <begin position="64"/>
        <end position="73"/>
    </location>
</feature>
<feature type="compositionally biased region" description="Basic residues" evidence="1">
    <location>
        <begin position="1"/>
        <end position="16"/>
    </location>
</feature>
<feature type="region of interest" description="Disordered" evidence="1">
    <location>
        <begin position="1"/>
        <end position="93"/>
    </location>
</feature>
<dbReference type="Proteomes" id="UP001341840">
    <property type="component" value="Unassembled WGS sequence"/>
</dbReference>
<reference evidence="2 3" key="1">
    <citation type="journal article" date="2023" name="Plants (Basel)">
        <title>Bridging the Gap: Combining Genomics and Transcriptomics Approaches to Understand Stylosanthes scabra, an Orphan Legume from the Brazilian Caatinga.</title>
        <authorList>
            <person name="Ferreira-Neto J.R.C."/>
            <person name="da Silva M.D."/>
            <person name="Binneck E."/>
            <person name="de Melo N.F."/>
            <person name="da Silva R.H."/>
            <person name="de Melo A.L.T.M."/>
            <person name="Pandolfi V."/>
            <person name="Bustamante F.O."/>
            <person name="Brasileiro-Vidal A.C."/>
            <person name="Benko-Iseppon A.M."/>
        </authorList>
    </citation>
    <scope>NUCLEOTIDE SEQUENCE [LARGE SCALE GENOMIC DNA]</scope>
    <source>
        <tissue evidence="2">Leaves</tissue>
    </source>
</reference>
<sequence>MKERPKGKKQGKKKREERRDGAGRARCRRRRREESEGRSERDRKGETEHDTGREELRRRRSNEKSSSSYRIPTPSSPPSCHRRSCTQGRRRDGVVMTTVCGAVSIAGSTPSAHHPLFNRSFFHLPPPPPLPSPPLPFSTTSSTQPTRTSPLSWLCSITFSYCF</sequence>
<keyword evidence="3" id="KW-1185">Reference proteome</keyword>
<dbReference type="EMBL" id="JASCZI010241670">
    <property type="protein sequence ID" value="MED6204211.1"/>
    <property type="molecule type" value="Genomic_DNA"/>
</dbReference>
<evidence type="ECO:0000313" key="2">
    <source>
        <dbReference type="EMBL" id="MED6204211.1"/>
    </source>
</evidence>
<evidence type="ECO:0000256" key="1">
    <source>
        <dbReference type="SAM" id="MobiDB-lite"/>
    </source>
</evidence>
<proteinExistence type="predicted"/>
<evidence type="ECO:0000313" key="3">
    <source>
        <dbReference type="Proteomes" id="UP001341840"/>
    </source>
</evidence>
<feature type="compositionally biased region" description="Basic and acidic residues" evidence="1">
    <location>
        <begin position="32"/>
        <end position="57"/>
    </location>
</feature>
<comment type="caution">
    <text evidence="2">The sequence shown here is derived from an EMBL/GenBank/DDBJ whole genome shotgun (WGS) entry which is preliminary data.</text>
</comment>
<accession>A0ABU6Y2T5</accession>
<protein>
    <submittedName>
        <fullName evidence="2">Uncharacterized protein</fullName>
    </submittedName>
</protein>
<name>A0ABU6Y2T5_9FABA</name>
<gene>
    <name evidence="2" type="ORF">PIB30_006967</name>
</gene>